<protein>
    <submittedName>
        <fullName evidence="1">Uncharacterized protein</fullName>
    </submittedName>
</protein>
<evidence type="ECO:0000313" key="1">
    <source>
        <dbReference type="EMBL" id="CAE0784332.1"/>
    </source>
</evidence>
<dbReference type="InterPro" id="IPR016024">
    <property type="entry name" value="ARM-type_fold"/>
</dbReference>
<name>A0A7S4C1T0_CHRCT</name>
<accession>A0A7S4C1T0</accession>
<gene>
    <name evidence="1" type="ORF">PCAR00345_LOCUS37037</name>
</gene>
<dbReference type="AlphaFoldDB" id="A0A7S4C1T0"/>
<proteinExistence type="predicted"/>
<dbReference type="EMBL" id="HBIZ01059126">
    <property type="protein sequence ID" value="CAE0784332.1"/>
    <property type="molecule type" value="Transcribed_RNA"/>
</dbReference>
<reference evidence="1" key="1">
    <citation type="submission" date="2021-01" db="EMBL/GenBank/DDBJ databases">
        <authorList>
            <person name="Corre E."/>
            <person name="Pelletier E."/>
            <person name="Niang G."/>
            <person name="Scheremetjew M."/>
            <person name="Finn R."/>
            <person name="Kale V."/>
            <person name="Holt S."/>
            <person name="Cochrane G."/>
            <person name="Meng A."/>
            <person name="Brown T."/>
            <person name="Cohen L."/>
        </authorList>
    </citation>
    <scope>NUCLEOTIDE SEQUENCE</scope>
    <source>
        <strain evidence="1">CCMP645</strain>
    </source>
</reference>
<sequence>MQTGMEALSSALRDALSADKSKREQAEHAIRISASCPNHCLQLLAISTSGCSISTSSDHLLAATLLKNELKQGNFTLNGEYGLQLRALFLQYFMAPPSNKQLGTQLATAASIIMHWELQHHIEDRNATLVNTVALQLEGGFADNCKEHAILALTYTLKRQELDELQRPASQQLARFLLTFCVSAWSIALDAVRYEGGPDQLAFLRLSVAFTKLVRQIFRVLGQAGCDAACVEKCISVAADLASNMQGALADPSTLHELERLGSSLGKLLCLVSGWTAPSCRFLMERATTVLFLEAEMRHNLLNSIISTRSDGSETWKALKAREAQRSAFPLQCTKLLIDQIGRDAQLDAQGEIAGQSALLASLDNQSMQRIVWTLLVLLQRTHAQIGEWRADPESFCCRELLPPLEEALSQDDEYAAGDAEAELWMEGDDADREEGDEPHSSTHRLQNAAELALAGLLESFPDAAGAALLKLLPSEPCAPGESLGSLLFRDACYSALGICACELQSMFSFQQILLTAQKDLHALNGQTNPALLAIMQVRLCWLLSCWWAFGSSGDAAEDERACAQTYSLLSQLLSAGADISVRLQAAQSLHTVLRTLDENGLRDFAPFAADTCTAILQVLPHCHDDEAALWLLLALICVLRVPEAHPVAQSHSAAFNLLWQQAVQDQRTLLVQQLKRIGRMLNVDA</sequence>
<organism evidence="1">
    <name type="scientific">Chrysotila carterae</name>
    <name type="common">Marine alga</name>
    <name type="synonym">Syracosphaera carterae</name>
    <dbReference type="NCBI Taxonomy" id="13221"/>
    <lineage>
        <taxon>Eukaryota</taxon>
        <taxon>Haptista</taxon>
        <taxon>Haptophyta</taxon>
        <taxon>Prymnesiophyceae</taxon>
        <taxon>Isochrysidales</taxon>
        <taxon>Isochrysidaceae</taxon>
        <taxon>Chrysotila</taxon>
    </lineage>
</organism>
<dbReference type="SUPFAM" id="SSF48371">
    <property type="entry name" value="ARM repeat"/>
    <property type="match status" value="1"/>
</dbReference>